<proteinExistence type="predicted"/>
<keyword evidence="2" id="KW-1185">Reference proteome</keyword>
<name>A0A3P8J0Z8_9TREM</name>
<evidence type="ECO:0000313" key="1">
    <source>
        <dbReference type="EMBL" id="VDP60646.1"/>
    </source>
</evidence>
<dbReference type="EMBL" id="UZAL01032337">
    <property type="protein sequence ID" value="VDP60646.1"/>
    <property type="molecule type" value="Genomic_DNA"/>
</dbReference>
<protein>
    <submittedName>
        <fullName evidence="1">Uncharacterized protein</fullName>
    </submittedName>
</protein>
<evidence type="ECO:0000313" key="2">
    <source>
        <dbReference type="Proteomes" id="UP000269396"/>
    </source>
</evidence>
<organism evidence="1 2">
    <name type="scientific">Schistosoma mattheei</name>
    <dbReference type="NCBI Taxonomy" id="31246"/>
    <lineage>
        <taxon>Eukaryota</taxon>
        <taxon>Metazoa</taxon>
        <taxon>Spiralia</taxon>
        <taxon>Lophotrochozoa</taxon>
        <taxon>Platyhelminthes</taxon>
        <taxon>Trematoda</taxon>
        <taxon>Digenea</taxon>
        <taxon>Strigeidida</taxon>
        <taxon>Schistosomatoidea</taxon>
        <taxon>Schistosomatidae</taxon>
        <taxon>Schistosoma</taxon>
    </lineage>
</organism>
<accession>A0A3P8J0Z8</accession>
<sequence length="44" mass="5748">MDFLVLVFDFYELNTIVSNKLMYSFLEIYFLNLMQRYHYHYYWY</sequence>
<dbReference type="Proteomes" id="UP000269396">
    <property type="component" value="Unassembled WGS sequence"/>
</dbReference>
<reference evidence="1 2" key="1">
    <citation type="submission" date="2018-11" db="EMBL/GenBank/DDBJ databases">
        <authorList>
            <consortium name="Pathogen Informatics"/>
        </authorList>
    </citation>
    <scope>NUCLEOTIDE SEQUENCE [LARGE SCALE GENOMIC DNA]</scope>
    <source>
        <strain>Denwood</strain>
        <strain evidence="2">Zambia</strain>
    </source>
</reference>
<gene>
    <name evidence="1" type="ORF">SMTD_LOCUS12330</name>
</gene>
<dbReference type="AlphaFoldDB" id="A0A3P8J0Z8"/>